<dbReference type="InterPro" id="IPR038291">
    <property type="entry name" value="SAP30_C_sf"/>
</dbReference>
<dbReference type="PANTHER" id="PTHR13286">
    <property type="entry name" value="SAP30"/>
    <property type="match status" value="1"/>
</dbReference>
<feature type="region of interest" description="Disordered" evidence="7">
    <location>
        <begin position="1"/>
        <end position="33"/>
    </location>
</feature>
<feature type="compositionally biased region" description="Basic and acidic residues" evidence="7">
    <location>
        <begin position="213"/>
        <end position="227"/>
    </location>
</feature>
<name>A0A830H8Y9_9CHLO</name>
<dbReference type="OrthoDB" id="498664at2759"/>
<keyword evidence="6" id="KW-0539">Nucleus</keyword>
<evidence type="ECO:0000256" key="2">
    <source>
        <dbReference type="ARBA" id="ARBA00006283"/>
    </source>
</evidence>
<feature type="compositionally biased region" description="Basic and acidic residues" evidence="7">
    <location>
        <begin position="1"/>
        <end position="12"/>
    </location>
</feature>
<keyword evidence="5" id="KW-0804">Transcription</keyword>
<evidence type="ECO:0000259" key="8">
    <source>
        <dbReference type="Pfam" id="PF13867"/>
    </source>
</evidence>
<evidence type="ECO:0000256" key="5">
    <source>
        <dbReference type="ARBA" id="ARBA00023163"/>
    </source>
</evidence>
<feature type="compositionally biased region" description="Acidic residues" evidence="7">
    <location>
        <begin position="102"/>
        <end position="117"/>
    </location>
</feature>
<protein>
    <recommendedName>
        <fullName evidence="8">Histone deacetylase complex subunit SAP30 Sin3 binding domain-containing protein</fullName>
    </recommendedName>
</protein>
<feature type="compositionally biased region" description="Basic and acidic residues" evidence="7">
    <location>
        <begin position="183"/>
        <end position="196"/>
    </location>
</feature>
<dbReference type="GO" id="GO:0003712">
    <property type="term" value="F:transcription coregulator activity"/>
    <property type="evidence" value="ECO:0007669"/>
    <property type="project" value="TreeGrafter"/>
</dbReference>
<evidence type="ECO:0000256" key="1">
    <source>
        <dbReference type="ARBA" id="ARBA00004123"/>
    </source>
</evidence>
<keyword evidence="3" id="KW-0678">Repressor</keyword>
<dbReference type="PANTHER" id="PTHR13286:SF6">
    <property type="entry name" value="HISTONE DEACETYLASE COMPLEX SUBUNIT SAP30L-RELATED"/>
    <property type="match status" value="1"/>
</dbReference>
<proteinExistence type="inferred from homology"/>
<dbReference type="Pfam" id="PF13867">
    <property type="entry name" value="SAP30_Sin3_bdg"/>
    <property type="match status" value="1"/>
</dbReference>
<reference evidence="9" key="1">
    <citation type="submission" date="2020-10" db="EMBL/GenBank/DDBJ databases">
        <title>Unveiling of a novel bifunctional photoreceptor, Dualchrome1, isolated from a cosmopolitan green alga.</title>
        <authorList>
            <person name="Suzuki S."/>
            <person name="Kawachi M."/>
        </authorList>
    </citation>
    <scope>NUCLEOTIDE SEQUENCE</scope>
    <source>
        <strain evidence="9">NIES 2893</strain>
    </source>
</reference>
<evidence type="ECO:0000256" key="4">
    <source>
        <dbReference type="ARBA" id="ARBA00023015"/>
    </source>
</evidence>
<dbReference type="Proteomes" id="UP000660262">
    <property type="component" value="Unassembled WGS sequence"/>
</dbReference>
<feature type="domain" description="Histone deacetylase complex subunit SAP30 Sin3 binding" evidence="8">
    <location>
        <begin position="229"/>
        <end position="281"/>
    </location>
</feature>
<evidence type="ECO:0000313" key="10">
    <source>
        <dbReference type="Proteomes" id="UP000660262"/>
    </source>
</evidence>
<dbReference type="InterPro" id="IPR025718">
    <property type="entry name" value="SAP30_Sin3-bd"/>
</dbReference>
<dbReference type="InterPro" id="IPR024145">
    <property type="entry name" value="His_deAcase_SAP30/SAP30L"/>
</dbReference>
<evidence type="ECO:0000256" key="7">
    <source>
        <dbReference type="SAM" id="MobiDB-lite"/>
    </source>
</evidence>
<dbReference type="GO" id="GO:0006355">
    <property type="term" value="P:regulation of DNA-templated transcription"/>
    <property type="evidence" value="ECO:0007669"/>
    <property type="project" value="TreeGrafter"/>
</dbReference>
<dbReference type="AlphaFoldDB" id="A0A830H8Y9"/>
<keyword evidence="10" id="KW-1185">Reference proteome</keyword>
<evidence type="ECO:0000256" key="3">
    <source>
        <dbReference type="ARBA" id="ARBA00022491"/>
    </source>
</evidence>
<evidence type="ECO:0000313" key="9">
    <source>
        <dbReference type="EMBL" id="GHP03168.1"/>
    </source>
</evidence>
<comment type="similarity">
    <text evidence="2">Belongs to the SAP30 family.</text>
</comment>
<dbReference type="EMBL" id="BNJQ01000004">
    <property type="protein sequence ID" value="GHP03168.1"/>
    <property type="molecule type" value="Genomic_DNA"/>
</dbReference>
<dbReference type="GO" id="GO:0000118">
    <property type="term" value="C:histone deacetylase complex"/>
    <property type="evidence" value="ECO:0007669"/>
    <property type="project" value="TreeGrafter"/>
</dbReference>
<accession>A0A830H8Y9</accession>
<keyword evidence="4" id="KW-0805">Transcription regulation</keyword>
<evidence type="ECO:0000256" key="6">
    <source>
        <dbReference type="ARBA" id="ARBA00023242"/>
    </source>
</evidence>
<gene>
    <name evidence="9" type="ORF">PPROV_000192300</name>
</gene>
<comment type="caution">
    <text evidence="9">The sequence shown here is derived from an EMBL/GenBank/DDBJ whole genome shotgun (WGS) entry which is preliminary data.</text>
</comment>
<dbReference type="Gene3D" id="6.10.160.20">
    <property type="match status" value="1"/>
</dbReference>
<comment type="subcellular location">
    <subcellularLocation>
        <location evidence="1">Nucleus</location>
    </subcellularLocation>
</comment>
<organism evidence="9 10">
    <name type="scientific">Pycnococcus provasolii</name>
    <dbReference type="NCBI Taxonomy" id="41880"/>
    <lineage>
        <taxon>Eukaryota</taxon>
        <taxon>Viridiplantae</taxon>
        <taxon>Chlorophyta</taxon>
        <taxon>Pseudoscourfieldiophyceae</taxon>
        <taxon>Pseudoscourfieldiales</taxon>
        <taxon>Pycnococcaceae</taxon>
        <taxon>Pycnococcus</taxon>
    </lineage>
</organism>
<feature type="compositionally biased region" description="Basic and acidic residues" evidence="7">
    <location>
        <begin position="118"/>
        <end position="141"/>
    </location>
</feature>
<sequence length="290" mass="31620">MAGGEKRSRSPADEGDDDGDNRKRTAGTNQDAVLPPMTLVKIIGNNRTKSSLIGEMATVRKAIGLGGWHWLTLESDTKETVRLQRNALDVVRYPEAGAQAPADEEEQEEEEEEEEEEGAGHGKADTAREKRHQDNGGETRRTQPARGASSVPLTARAAADASSGEGPSQAAAAAAKAKAKAKAKADADAEAAEKAKAKSASRVSQRERRRVKVKDMPDEKKSRVDLNKLDTNSLRRYRRKFELKDVSASSPKVDLVDAAEQHFRNFPKLDEKKVLRQFIAALSSGQHRTS</sequence>
<feature type="region of interest" description="Disordered" evidence="7">
    <location>
        <begin position="92"/>
        <end position="227"/>
    </location>
</feature>